<gene>
    <name evidence="12" type="primary">Mo02118</name>
    <name evidence="12" type="ORF">E5Q_02118</name>
</gene>
<dbReference type="SUPFAM" id="SSF51905">
    <property type="entry name" value="FAD/NAD(P)-binding domain"/>
    <property type="match status" value="2"/>
</dbReference>
<dbReference type="STRING" id="764103.G7DY04"/>
<comment type="caution">
    <text evidence="12">The sequence shown here is derived from an EMBL/GenBank/DDBJ whole genome shotgun (WGS) entry which is preliminary data.</text>
</comment>
<dbReference type="AlphaFoldDB" id="G7DY04"/>
<reference evidence="12 13" key="1">
    <citation type="journal article" date="2011" name="J. Gen. Appl. Microbiol.">
        <title>Draft genome sequencing of the enigmatic basidiomycete Mixia osmundae.</title>
        <authorList>
            <person name="Nishida H."/>
            <person name="Nagatsuka Y."/>
            <person name="Sugiyama J."/>
        </authorList>
    </citation>
    <scope>NUCLEOTIDE SEQUENCE [LARGE SCALE GENOMIC DNA]</scope>
    <source>
        <strain evidence="13">CBS 9802 / IAM 14324 / JCM 22182 / KY 12970</strain>
    </source>
</reference>
<dbReference type="PANTHER" id="PTHR43706:SF50">
    <property type="entry name" value="NADH DEHYDROGENASE (UBIQUINONE)-RELATED"/>
    <property type="match status" value="1"/>
</dbReference>
<dbReference type="EMBL" id="BABT02000062">
    <property type="protein sequence ID" value="GAA95464.1"/>
    <property type="molecule type" value="Genomic_DNA"/>
</dbReference>
<keyword evidence="6" id="KW-0809">Transit peptide</keyword>
<feature type="compositionally biased region" description="Basic and acidic residues" evidence="9">
    <location>
        <begin position="302"/>
        <end position="314"/>
    </location>
</feature>
<name>G7DY04_MIXOS</name>
<dbReference type="InterPro" id="IPR054585">
    <property type="entry name" value="NDH2-like_C"/>
</dbReference>
<evidence type="ECO:0000256" key="4">
    <source>
        <dbReference type="ARBA" id="ARBA00022827"/>
    </source>
</evidence>
<feature type="domain" description="EF-hand" evidence="11">
    <location>
        <begin position="545"/>
        <end position="580"/>
    </location>
</feature>
<dbReference type="Gene3D" id="3.50.50.100">
    <property type="match status" value="2"/>
</dbReference>
<dbReference type="PANTHER" id="PTHR43706">
    <property type="entry name" value="NADH DEHYDROGENASE"/>
    <property type="match status" value="1"/>
</dbReference>
<dbReference type="Pfam" id="PF07992">
    <property type="entry name" value="Pyr_redox_2"/>
    <property type="match status" value="1"/>
</dbReference>
<comment type="similarity">
    <text evidence="2">Belongs to the NADH dehydrogenase family.</text>
</comment>
<proteinExistence type="inferred from homology"/>
<protein>
    <recommendedName>
        <fullName evidence="11">EF-hand domain-containing protein</fullName>
    </recommendedName>
</protein>
<dbReference type="InterPro" id="IPR045024">
    <property type="entry name" value="NDH-2"/>
</dbReference>
<dbReference type="PROSITE" id="PS50222">
    <property type="entry name" value="EF_HAND_2"/>
    <property type="match status" value="2"/>
</dbReference>
<dbReference type="Pfam" id="PF13499">
    <property type="entry name" value="EF-hand_7"/>
    <property type="match status" value="1"/>
</dbReference>
<dbReference type="GO" id="GO:0003954">
    <property type="term" value="F:NADH dehydrogenase activity"/>
    <property type="evidence" value="ECO:0007669"/>
    <property type="project" value="InterPro"/>
</dbReference>
<dbReference type="HOGENOM" id="CLU_021377_1_1_1"/>
<organism evidence="12 13">
    <name type="scientific">Mixia osmundae (strain CBS 9802 / IAM 14324 / JCM 22182 / KY 12970)</name>
    <dbReference type="NCBI Taxonomy" id="764103"/>
    <lineage>
        <taxon>Eukaryota</taxon>
        <taxon>Fungi</taxon>
        <taxon>Dikarya</taxon>
        <taxon>Basidiomycota</taxon>
        <taxon>Pucciniomycotina</taxon>
        <taxon>Mixiomycetes</taxon>
        <taxon>Mixiales</taxon>
        <taxon>Mixiaceae</taxon>
        <taxon>Mixia</taxon>
    </lineage>
</organism>
<keyword evidence="5" id="KW-0106">Calcium</keyword>
<feature type="transmembrane region" description="Helical" evidence="10">
    <location>
        <begin position="124"/>
        <end position="150"/>
    </location>
</feature>
<evidence type="ECO:0000256" key="9">
    <source>
        <dbReference type="SAM" id="MobiDB-lite"/>
    </source>
</evidence>
<dbReference type="RefSeq" id="XP_014569976.1">
    <property type="nucleotide sequence ID" value="XM_014714490.1"/>
</dbReference>
<dbReference type="SUPFAM" id="SSF47473">
    <property type="entry name" value="EF-hand"/>
    <property type="match status" value="1"/>
</dbReference>
<dbReference type="InterPro" id="IPR023753">
    <property type="entry name" value="FAD/NAD-binding_dom"/>
</dbReference>
<evidence type="ECO:0000313" key="13">
    <source>
        <dbReference type="Proteomes" id="UP000009131"/>
    </source>
</evidence>
<evidence type="ECO:0000256" key="10">
    <source>
        <dbReference type="SAM" id="Phobius"/>
    </source>
</evidence>
<dbReference type="Proteomes" id="UP000009131">
    <property type="component" value="Unassembled WGS sequence"/>
</dbReference>
<evidence type="ECO:0000256" key="1">
    <source>
        <dbReference type="ARBA" id="ARBA00004137"/>
    </source>
</evidence>
<dbReference type="InParanoid" id="G7DY04"/>
<sequence>MTRSTSAALGLLRHSILTLRPAHPSNALDVHTVSRTASLLPRRATTQAPTVSSAHKAALSLTRSRSRQASIHNPAVLRWLASRRTLASSATMRAAEAQPVSSSSAPNRSRSSVLDMILLRGRNVFLRVFFLAFLSIIVGSVTLTLTVLLYDAFTYSSKHVDNVPINPVALNPKRGGPKNLKIAEVLVDDEETSDSKSLMTKPRLVIVGGGWGAVGVLKSLYAGDYHVVCISPENYNCFTPLLPAATVGTVEPRSLVEPLRRLLAGVNGHFIQAHCVDIDMSERLIEVSPISSSASELTSAKTGERPSGDKADKGENFYVPYDKLVIAVGATSATHGVPGLEHCFQLKTISDALAIRRRFMENLEAASLPSTSEEERKRLLSVCVAGGGPTGVEFASEIYDCLSQDVLKYFPKILKQDASVHIIQSRDHILNTYAEKISEYAEQKFNQDGINTILNARVKEVGPQSITYTVKGADKSAKPEEHTIPAGLVLWSTGLAMNPFTVTVAQHLPNQYHKHALEVDSHLRVIGAPLGTVYALGDASTIETNLVDHLLEFVEKCDGDNDGKINYTEFEEMIKLIQRKFPTSQIHINKVRKVFDKYDSDKDGVMGLNDLQTMFAEISSKMTALPATAQVAAQQGKYLGKKLSALSRKAHDAMALNDIYDDIDDVYYKPFSYNHLGSLASLGTSAVFDFNGYSFAGGLVAMYLWRSIYLSEQVSTRTRMLLMLDWTKRGIWGRDLSKI</sequence>
<dbReference type="FunFam" id="3.50.50.100:FF:000005">
    <property type="entry name" value="NADH-ubiquinone oxidoreductase 64 kDa subunit"/>
    <property type="match status" value="1"/>
</dbReference>
<evidence type="ECO:0000313" key="12">
    <source>
        <dbReference type="EMBL" id="GAA95464.1"/>
    </source>
</evidence>
<comment type="subcellular location">
    <subcellularLocation>
        <location evidence="1">Mitochondrion inner membrane</location>
        <topology evidence="1">Peripheral membrane protein</topology>
        <orientation evidence="1">Intermembrane side</orientation>
    </subcellularLocation>
</comment>
<dbReference type="InterPro" id="IPR011992">
    <property type="entry name" value="EF-hand-dom_pair"/>
</dbReference>
<dbReference type="eggNOG" id="KOG2495">
    <property type="taxonomic scope" value="Eukaryota"/>
</dbReference>
<evidence type="ECO:0000256" key="2">
    <source>
        <dbReference type="ARBA" id="ARBA00005272"/>
    </source>
</evidence>
<evidence type="ECO:0000256" key="8">
    <source>
        <dbReference type="ARBA" id="ARBA00023027"/>
    </source>
</evidence>
<evidence type="ECO:0000256" key="5">
    <source>
        <dbReference type="ARBA" id="ARBA00022837"/>
    </source>
</evidence>
<dbReference type="InterPro" id="IPR018247">
    <property type="entry name" value="EF_Hand_1_Ca_BS"/>
</dbReference>
<keyword evidence="10" id="KW-0472">Membrane</keyword>
<keyword evidence="7" id="KW-0560">Oxidoreductase</keyword>
<keyword evidence="10" id="KW-1133">Transmembrane helix</keyword>
<evidence type="ECO:0000256" key="3">
    <source>
        <dbReference type="ARBA" id="ARBA00022630"/>
    </source>
</evidence>
<dbReference type="SMART" id="SM00054">
    <property type="entry name" value="EFh"/>
    <property type="match status" value="2"/>
</dbReference>
<dbReference type="PRINTS" id="PR00368">
    <property type="entry name" value="FADPNR"/>
</dbReference>
<keyword evidence="10" id="KW-0812">Transmembrane</keyword>
<dbReference type="OMA" id="HVDVLTN"/>
<keyword evidence="4" id="KW-0274">FAD</keyword>
<keyword evidence="13" id="KW-1185">Reference proteome</keyword>
<evidence type="ECO:0000256" key="6">
    <source>
        <dbReference type="ARBA" id="ARBA00022946"/>
    </source>
</evidence>
<evidence type="ECO:0000256" key="7">
    <source>
        <dbReference type="ARBA" id="ARBA00023002"/>
    </source>
</evidence>
<dbReference type="Pfam" id="PF22366">
    <property type="entry name" value="NDH2_C"/>
    <property type="match status" value="1"/>
</dbReference>
<dbReference type="InterPro" id="IPR036188">
    <property type="entry name" value="FAD/NAD-bd_sf"/>
</dbReference>
<dbReference type="InterPro" id="IPR002048">
    <property type="entry name" value="EF_hand_dom"/>
</dbReference>
<keyword evidence="8" id="KW-0520">NAD</keyword>
<dbReference type="PROSITE" id="PS00018">
    <property type="entry name" value="EF_HAND_1"/>
    <property type="match status" value="2"/>
</dbReference>
<feature type="domain" description="EF-hand" evidence="11">
    <location>
        <begin position="586"/>
        <end position="621"/>
    </location>
</feature>
<dbReference type="OrthoDB" id="5376590at2759"/>
<feature type="region of interest" description="Disordered" evidence="9">
    <location>
        <begin position="295"/>
        <end position="314"/>
    </location>
</feature>
<dbReference type="GO" id="GO:0005509">
    <property type="term" value="F:calcium ion binding"/>
    <property type="evidence" value="ECO:0007669"/>
    <property type="project" value="InterPro"/>
</dbReference>
<keyword evidence="3" id="KW-0285">Flavoprotein</keyword>
<dbReference type="GO" id="GO:0005743">
    <property type="term" value="C:mitochondrial inner membrane"/>
    <property type="evidence" value="ECO:0007669"/>
    <property type="project" value="UniProtKB-SubCell"/>
</dbReference>
<evidence type="ECO:0000259" key="11">
    <source>
        <dbReference type="PROSITE" id="PS50222"/>
    </source>
</evidence>
<reference evidence="12 13" key="2">
    <citation type="journal article" date="2012" name="Open Biol.">
        <title>Characteristics of nucleosomes and linker DNA regions on the genome of the basidiomycete Mixia osmundae revealed by mono- and dinucleosome mapping.</title>
        <authorList>
            <person name="Nishida H."/>
            <person name="Kondo S."/>
            <person name="Matsumoto T."/>
            <person name="Suzuki Y."/>
            <person name="Yoshikawa H."/>
            <person name="Taylor T.D."/>
            <person name="Sugiyama J."/>
        </authorList>
    </citation>
    <scope>NUCLEOTIDE SEQUENCE [LARGE SCALE GENOMIC DNA]</scope>
    <source>
        <strain evidence="13">CBS 9802 / IAM 14324 / JCM 22182 / KY 12970</strain>
    </source>
</reference>
<accession>G7DY04</accession>